<dbReference type="Proteomes" id="UP001562425">
    <property type="component" value="Unassembled WGS sequence"/>
</dbReference>
<reference evidence="10 11" key="1">
    <citation type="submission" date="2024-05" db="EMBL/GenBank/DDBJ databases">
        <title>Culex pipiens pipiens assembly and annotation.</title>
        <authorList>
            <person name="Alout H."/>
            <person name="Durand T."/>
        </authorList>
    </citation>
    <scope>NUCLEOTIDE SEQUENCE [LARGE SCALE GENOMIC DNA]</scope>
    <source>
        <strain evidence="10">HA-2024</strain>
        <tissue evidence="10">Whole body</tissue>
    </source>
</reference>
<dbReference type="Pfam" id="PF07544">
    <property type="entry name" value="Med9"/>
    <property type="match status" value="1"/>
</dbReference>
<evidence type="ECO:0000256" key="9">
    <source>
        <dbReference type="SAM" id="MobiDB-lite"/>
    </source>
</evidence>
<evidence type="ECO:0000256" key="7">
    <source>
        <dbReference type="ARBA" id="ARBA00025687"/>
    </source>
</evidence>
<name>A0ABD1CFA0_CULPP</name>
<evidence type="ECO:0000256" key="4">
    <source>
        <dbReference type="ARBA" id="ARBA00023159"/>
    </source>
</evidence>
<protein>
    <recommendedName>
        <fullName evidence="8">Mediator of RNA polymerase II transcription subunit 9</fullName>
    </recommendedName>
    <alternativeName>
        <fullName evidence="8">Mediator complex subunit 9</fullName>
    </alternativeName>
</protein>
<feature type="region of interest" description="Disordered" evidence="9">
    <location>
        <begin position="1"/>
        <end position="77"/>
    </location>
</feature>
<feature type="compositionally biased region" description="Low complexity" evidence="9">
    <location>
        <begin position="36"/>
        <end position="54"/>
    </location>
</feature>
<comment type="function">
    <text evidence="7 8">Component of the Mediator complex, a coactivator involved in the regulated transcription of nearly all RNA polymerase II-dependent genes. Mediator functions as a bridge to convey information from gene-specific regulatory proteins to the basal RNA polymerase II transcription machinery. Mediator is recruited to promoters by direct interactions with regulatory proteins and serves as a scaffold for the assembly of a functional preinitiation complex with RNA polymerase II and the general transcription factors.</text>
</comment>
<evidence type="ECO:0000256" key="5">
    <source>
        <dbReference type="ARBA" id="ARBA00023163"/>
    </source>
</evidence>
<keyword evidence="4 8" id="KW-0010">Activator</keyword>
<evidence type="ECO:0000256" key="6">
    <source>
        <dbReference type="ARBA" id="ARBA00023242"/>
    </source>
</evidence>
<proteinExistence type="inferred from homology"/>
<evidence type="ECO:0000256" key="3">
    <source>
        <dbReference type="ARBA" id="ARBA00023015"/>
    </source>
</evidence>
<evidence type="ECO:0000256" key="2">
    <source>
        <dbReference type="ARBA" id="ARBA00008089"/>
    </source>
</evidence>
<dbReference type="PANTHER" id="PTHR20844:SF0">
    <property type="entry name" value="MEDIATOR OF RNA POLYMERASE II TRANSCRIPTION SUBUNIT 9"/>
    <property type="match status" value="1"/>
</dbReference>
<evidence type="ECO:0000256" key="1">
    <source>
        <dbReference type="ARBA" id="ARBA00004123"/>
    </source>
</evidence>
<organism evidence="10 11">
    <name type="scientific">Culex pipiens pipiens</name>
    <name type="common">Northern house mosquito</name>
    <dbReference type="NCBI Taxonomy" id="38569"/>
    <lineage>
        <taxon>Eukaryota</taxon>
        <taxon>Metazoa</taxon>
        <taxon>Ecdysozoa</taxon>
        <taxon>Arthropoda</taxon>
        <taxon>Hexapoda</taxon>
        <taxon>Insecta</taxon>
        <taxon>Pterygota</taxon>
        <taxon>Neoptera</taxon>
        <taxon>Endopterygota</taxon>
        <taxon>Diptera</taxon>
        <taxon>Nematocera</taxon>
        <taxon>Culicoidea</taxon>
        <taxon>Culicidae</taxon>
        <taxon>Culicinae</taxon>
        <taxon>Culicini</taxon>
        <taxon>Culex</taxon>
        <taxon>Culex</taxon>
    </lineage>
</organism>
<dbReference type="InterPro" id="IPR039242">
    <property type="entry name" value="MED9_metazoa"/>
</dbReference>
<keyword evidence="3 8" id="KW-0805">Transcription regulation</keyword>
<comment type="subcellular location">
    <subcellularLocation>
        <location evidence="1 8">Nucleus</location>
    </subcellularLocation>
</comment>
<keyword evidence="11" id="KW-1185">Reference proteome</keyword>
<keyword evidence="6 8" id="KW-0539">Nucleus</keyword>
<dbReference type="AlphaFoldDB" id="A0ABD1CFA0"/>
<keyword evidence="5 8" id="KW-0804">Transcription</keyword>
<evidence type="ECO:0000313" key="11">
    <source>
        <dbReference type="Proteomes" id="UP001562425"/>
    </source>
</evidence>
<dbReference type="GO" id="GO:0005634">
    <property type="term" value="C:nucleus"/>
    <property type="evidence" value="ECO:0007669"/>
    <property type="project" value="UniProtKB-SubCell"/>
</dbReference>
<evidence type="ECO:0000256" key="8">
    <source>
        <dbReference type="RuleBase" id="RU364145"/>
    </source>
</evidence>
<evidence type="ECO:0000313" key="10">
    <source>
        <dbReference type="EMBL" id="KAL1375070.1"/>
    </source>
</evidence>
<comment type="similarity">
    <text evidence="2 8">Belongs to the Mediator complex subunit 9 family.</text>
</comment>
<sequence length="238" mass="26957">MILGPDPGTYPHGQPRPGNAMEPMQLEQLEVKPQIVSSVPSGGGVDSSNNPSSVTGAGAAASNACSDLQQETKKQEQKQKVAEIEILPVIYEIIRSVEKDPVDNAAKQKESADCSQKVLELQKTLEAARATIRQLPGIEFSKEEQLRRLETKMVLRVLMRYLANNEQLIQRLADSYPMRRAAQLLVSAYYRGRTMAQEQKLIEMTPERFKRFMETFRQDVKKELEQAKEDLKRREGRK</sequence>
<gene>
    <name evidence="8" type="primary">MED9</name>
    <name evidence="10" type="ORF">pipiens_004748</name>
</gene>
<dbReference type="PANTHER" id="PTHR20844">
    <property type="entry name" value="MEDIATOR OF RNA POLYMERASE II TRANSCRIPTION, SUBUNIT 9"/>
    <property type="match status" value="1"/>
</dbReference>
<dbReference type="InterPro" id="IPR011425">
    <property type="entry name" value="Med9"/>
</dbReference>
<dbReference type="EMBL" id="JBEHCU010012805">
    <property type="protein sequence ID" value="KAL1375070.1"/>
    <property type="molecule type" value="Genomic_DNA"/>
</dbReference>
<comment type="subunit">
    <text evidence="8">Component of the Mediator complex.</text>
</comment>
<comment type="caution">
    <text evidence="10">The sequence shown here is derived from an EMBL/GenBank/DDBJ whole genome shotgun (WGS) entry which is preliminary data.</text>
</comment>
<accession>A0ABD1CFA0</accession>